<evidence type="ECO:0000256" key="1">
    <source>
        <dbReference type="SAM" id="SignalP"/>
    </source>
</evidence>
<reference evidence="3 4" key="1">
    <citation type="submission" date="2019-03" db="EMBL/GenBank/DDBJ databases">
        <title>Genomic Encyclopedia of Type Strains, Phase IV (KMG-IV): sequencing the most valuable type-strain genomes for metagenomic binning, comparative biology and taxonomic classification.</title>
        <authorList>
            <person name="Goeker M."/>
        </authorList>
    </citation>
    <scope>NUCLEOTIDE SEQUENCE [LARGE SCALE GENOMIC DNA]</scope>
    <source>
        <strain evidence="3 4">DSM 21100</strain>
    </source>
</reference>
<accession>A0A4R3KQW2</accession>
<evidence type="ECO:0000259" key="2">
    <source>
        <dbReference type="Pfam" id="PF14371"/>
    </source>
</evidence>
<protein>
    <submittedName>
        <fullName evidence="3">Uncharacterized protein DUF4412</fullName>
    </submittedName>
</protein>
<dbReference type="EMBL" id="SMAD01000005">
    <property type="protein sequence ID" value="TCS87318.1"/>
    <property type="molecule type" value="Genomic_DNA"/>
</dbReference>
<keyword evidence="1" id="KW-0732">Signal</keyword>
<dbReference type="InterPro" id="IPR025524">
    <property type="entry name" value="DUF4412"/>
</dbReference>
<name>A0A4R3KQW2_9SPHI</name>
<comment type="caution">
    <text evidence="3">The sequence shown here is derived from an EMBL/GenBank/DDBJ whole genome shotgun (WGS) entry which is preliminary data.</text>
</comment>
<organism evidence="3 4">
    <name type="scientific">Anseongella ginsenosidimutans</name>
    <dbReference type="NCBI Taxonomy" id="496056"/>
    <lineage>
        <taxon>Bacteria</taxon>
        <taxon>Pseudomonadati</taxon>
        <taxon>Bacteroidota</taxon>
        <taxon>Sphingobacteriia</taxon>
        <taxon>Sphingobacteriales</taxon>
        <taxon>Sphingobacteriaceae</taxon>
        <taxon>Anseongella</taxon>
    </lineage>
</organism>
<evidence type="ECO:0000313" key="4">
    <source>
        <dbReference type="Proteomes" id="UP000295807"/>
    </source>
</evidence>
<feature type="domain" description="DUF4412" evidence="2">
    <location>
        <begin position="66"/>
        <end position="168"/>
    </location>
</feature>
<dbReference type="AlphaFoldDB" id="A0A4R3KQW2"/>
<dbReference type="Pfam" id="PF14371">
    <property type="entry name" value="DUF4412"/>
    <property type="match status" value="1"/>
</dbReference>
<sequence length="235" mass="26493">MVTNNLNNYIFAFMRNNLSFKAIALAAMLLCCLNATAQTNFEGTVEYGVQVEAKDLSPEMQSMMPREFTIYLKDPHTRLEIQTAMSEIIVLGDNEKNSAVTLMSILGNKMAVKTDSAQVNEALEQLGAYEIRYIDEKKEILGYDCRKALIIREASSDTSELWYTKELLPVYVPGNQFLPKGDWFPMQVHSKQNGVNTTITVQSIDQGPLEESLFEIPEGYKMIEQDAVRQALMGL</sequence>
<dbReference type="Proteomes" id="UP000295807">
    <property type="component" value="Unassembled WGS sequence"/>
</dbReference>
<evidence type="ECO:0000313" key="3">
    <source>
        <dbReference type="EMBL" id="TCS87318.1"/>
    </source>
</evidence>
<feature type="chain" id="PRO_5020914034" evidence="1">
    <location>
        <begin position="38"/>
        <end position="235"/>
    </location>
</feature>
<gene>
    <name evidence="3" type="ORF">EDD80_105132</name>
</gene>
<dbReference type="OrthoDB" id="6281169at2"/>
<proteinExistence type="predicted"/>
<keyword evidence="4" id="KW-1185">Reference proteome</keyword>
<feature type="signal peptide" evidence="1">
    <location>
        <begin position="1"/>
        <end position="37"/>
    </location>
</feature>